<dbReference type="PATRIC" id="fig|80878.5.peg.1366"/>
<evidence type="ECO:0008006" key="4">
    <source>
        <dbReference type="Google" id="ProtNLM"/>
    </source>
</evidence>
<accession>A0A0D7K9Y4</accession>
<comment type="caution">
    <text evidence="2">The sequence shown here is derived from an EMBL/GenBank/DDBJ whole genome shotgun (WGS) entry which is preliminary data.</text>
</comment>
<dbReference type="SUPFAM" id="SSF56349">
    <property type="entry name" value="DNA breaking-rejoining enzymes"/>
    <property type="match status" value="2"/>
</dbReference>
<dbReference type="GO" id="GO:0003677">
    <property type="term" value="F:DNA binding"/>
    <property type="evidence" value="ECO:0007669"/>
    <property type="project" value="InterPro"/>
</dbReference>
<keyword evidence="1" id="KW-0233">DNA recombination</keyword>
<dbReference type="GO" id="GO:0006310">
    <property type="term" value="P:DNA recombination"/>
    <property type="evidence" value="ECO:0007669"/>
    <property type="project" value="UniProtKB-KW"/>
</dbReference>
<organism evidence="2 3">
    <name type="scientific">Acidovorax temperans</name>
    <dbReference type="NCBI Taxonomy" id="80878"/>
    <lineage>
        <taxon>Bacteria</taxon>
        <taxon>Pseudomonadati</taxon>
        <taxon>Pseudomonadota</taxon>
        <taxon>Betaproteobacteria</taxon>
        <taxon>Burkholderiales</taxon>
        <taxon>Comamonadaceae</taxon>
        <taxon>Acidovorax</taxon>
    </lineage>
</organism>
<proteinExistence type="predicted"/>
<name>A0A0D7K9Y4_9BURK</name>
<dbReference type="InterPro" id="IPR011010">
    <property type="entry name" value="DNA_brk_join_enz"/>
</dbReference>
<keyword evidence="3" id="KW-1185">Reference proteome</keyword>
<evidence type="ECO:0000256" key="1">
    <source>
        <dbReference type="ARBA" id="ARBA00023172"/>
    </source>
</evidence>
<evidence type="ECO:0000313" key="2">
    <source>
        <dbReference type="EMBL" id="KJA10789.1"/>
    </source>
</evidence>
<sequence>MVNFWRADSGLAKDRAERLALGHYLKAEGDRASKSLAKACSDALGRDIYKPDAHSVSLTRNSEPIDWVAIQKIVRSLEKEYASASEPVARHNSLARLVLFILLIATGHRRSVSPFPFPWDFSLPDRLVFICDKLITGSEARFVPLPGIALAYLQRYAKGLRQISRLVQGEARSYAEQTASFLSFDTAPPKSSRLANFHPSAGVFFLLEPDGTLSRKKLTTGALDVHIEQLTNIRQPTAKLRSLMAQQLWEKGCSGRVVQAFLGHQPEMHVHGAASTWSVLDIAEQITPVVQKILVEWLQCRESIEGKYYPSPFFPSLDDTTSDGLSPKRALGYEGRKREKAWLEHRAQAVLRQEISERLLAPEIDPTVAQELLTNDDQKRISERLATELSHDTVAMKGVSALMEARLSKSGHPIRAMASDWASATPGPVEVGFSRLLRSAHVFRSIWERSVGLPIGNPEFDTLEARAHLAISLVCFDAVLAKENLESLVRAAANGEFETYQGEITLRASVVTATHDYEFSVRPGSVSTALVLGIAKRSKDSAFDWSEVALRVQTILHKLLCLGSPLKWSVARLCLVFRPYWLIRLPGAMYSVSIGEFKGPAADATSEAMLHGKRPPPPPAKPLPLVDPARAVEHEQQEALKGLKLLFRNARGELEKGEQRRRVQRAKLRSSVRAEINDDMLRWSSSSQIVHLLLTFIDWLLENGGRRVKSLAFRSIEKYFTLVAEALIREAWSIDFESCDADALEHLFDSVAQQIDQDQGRTVLKYFAAHLQDSMGTPYFGARWSNPRSPVRIRTSLVLPQHIDRALTLLAKQADPLRRQASTLIATCASYGLRRLEAFGLAAHQFDAHQNHHLSVTRTLVADLKTKWSRRVIASPLLAGPTAERLTQEIQLARTSPREIQYLFEADTREFRINSVSKISALATTALRVATGNPSIVPHHLRHSFGTLLGIAVLADPKSDGSLSRLATRLLGTGYAKIASSVLNHPKDWPFGIDAVANVLGHADVGMFLNTYFHASHLVISDRCAQWQPRQVQQARLGNIFDVDRTTLSKLQTRLKTSSSKAEISLDEMVKEIARRHEDPTTDRQGGLDQSRAQFSNQWSHVFRALLYRLDNDLTLDEMWAYAGAHLSFSPDRIQAISHRYTHFVRETGFDDFEPASSDLIDAVASHRSGVIRGQLERESFAAAVQDWANTAPENRSALEELLHIWVDRLAPISPRIVCQNLDELQRTITTLESLGATAAHLRFELHGDQLDPWLVNAQEMISIDSHASVRASRGSARVKVPEVSIAVKQVPGSPVPDGRDFHRALVGLYLAMSEYRQSAAPAKIRLWPKK</sequence>
<protein>
    <recommendedName>
        <fullName evidence="4">Phage integrase family protein</fullName>
    </recommendedName>
</protein>
<dbReference type="InterPro" id="IPR013762">
    <property type="entry name" value="Integrase-like_cat_sf"/>
</dbReference>
<dbReference type="Proteomes" id="UP000032566">
    <property type="component" value="Unassembled WGS sequence"/>
</dbReference>
<gene>
    <name evidence="2" type="ORF">RP29_09190</name>
</gene>
<reference evidence="2 3" key="1">
    <citation type="submission" date="2014-12" db="EMBL/GenBank/DDBJ databases">
        <title>Isolation of bacteria from lake water.</title>
        <authorList>
            <person name="Sheng K.-Y."/>
            <person name="Chin P.-S."/>
            <person name="Chan K.-G."/>
            <person name="Tan G.S."/>
        </authorList>
    </citation>
    <scope>NUCLEOTIDE SEQUENCE [LARGE SCALE GENOMIC DNA]</scope>
    <source>
        <strain evidence="2 3">KY4</strain>
    </source>
</reference>
<dbReference type="Gene3D" id="1.10.443.10">
    <property type="entry name" value="Intergrase catalytic core"/>
    <property type="match status" value="1"/>
</dbReference>
<dbReference type="EMBL" id="JXYQ01000025">
    <property type="protein sequence ID" value="KJA10789.1"/>
    <property type="molecule type" value="Genomic_DNA"/>
</dbReference>
<dbReference type="GO" id="GO:0015074">
    <property type="term" value="P:DNA integration"/>
    <property type="evidence" value="ECO:0007669"/>
    <property type="project" value="InterPro"/>
</dbReference>
<evidence type="ECO:0000313" key="3">
    <source>
        <dbReference type="Proteomes" id="UP000032566"/>
    </source>
</evidence>